<comment type="caution">
    <text evidence="1">The sequence shown here is derived from an EMBL/GenBank/DDBJ whole genome shotgun (WGS) entry which is preliminary data.</text>
</comment>
<evidence type="ECO:0000313" key="1">
    <source>
        <dbReference type="EMBL" id="PNP46415.1"/>
    </source>
</evidence>
<reference evidence="1 2" key="1">
    <citation type="submission" date="2017-02" db="EMBL/GenBank/DDBJ databases">
        <title>Genomes of Trichoderma spp. with biocontrol activity.</title>
        <authorList>
            <person name="Gardiner D."/>
            <person name="Kazan K."/>
            <person name="Vos C."/>
            <person name="Harvey P."/>
        </authorList>
    </citation>
    <scope>NUCLEOTIDE SEQUENCE [LARGE SCALE GENOMIC DNA]</scope>
    <source>
        <strain evidence="1 2">Tr1</strain>
    </source>
</reference>
<name>A0A2K0TLM0_TRIHA</name>
<dbReference type="Proteomes" id="UP000236290">
    <property type="component" value="Unassembled WGS sequence"/>
</dbReference>
<evidence type="ECO:0000313" key="2">
    <source>
        <dbReference type="Proteomes" id="UP000236290"/>
    </source>
</evidence>
<organism evidence="1 2">
    <name type="scientific">Trichoderma harzianum</name>
    <name type="common">Hypocrea lixii</name>
    <dbReference type="NCBI Taxonomy" id="5544"/>
    <lineage>
        <taxon>Eukaryota</taxon>
        <taxon>Fungi</taxon>
        <taxon>Dikarya</taxon>
        <taxon>Ascomycota</taxon>
        <taxon>Pezizomycotina</taxon>
        <taxon>Sordariomycetes</taxon>
        <taxon>Hypocreomycetidae</taxon>
        <taxon>Hypocreales</taxon>
        <taxon>Hypocreaceae</taxon>
        <taxon>Trichoderma</taxon>
    </lineage>
</organism>
<dbReference type="AlphaFoldDB" id="A0A2K0TLM0"/>
<sequence length="278" mass="31378">MEPKDLIKRGEVPVSYIFAIEPTSDDEKVHRAFESLMSAAGMIRFFAAVNELSDYDNQSRKETYSIKNPEEIALAFEEAASATMTSLTKGQVGAVYSVQTTDVKPLTLDKSRSEIRQDVINFILSDVPNVSSSVINKVNEAFTDFIRKIRPFRVSEESGLPTVNHCVVVHYIAMSAETDTGASPVPEPKTRLVYFKCKAGDWDRAMQKPDSSKDEKIPFTMEILVKEMTLDETLFRRRKSNWETMARFIAENKDDVKEVVESEGIEGFGRKTAYVFEA</sequence>
<dbReference type="EMBL" id="MTYI01000271">
    <property type="protein sequence ID" value="PNP46415.1"/>
    <property type="molecule type" value="Genomic_DNA"/>
</dbReference>
<gene>
    <name evidence="1" type="ORF">THARTR1_10737</name>
</gene>
<accession>A0A2K0TLM0</accession>
<dbReference type="OrthoDB" id="4879928at2759"/>
<protein>
    <submittedName>
        <fullName evidence="1">Uncharacterized protein</fullName>
    </submittedName>
</protein>
<proteinExistence type="predicted"/>